<dbReference type="Proteomes" id="UP000229098">
    <property type="component" value="Unassembled WGS sequence"/>
</dbReference>
<dbReference type="CDD" id="cd17574">
    <property type="entry name" value="REC_OmpR"/>
    <property type="match status" value="2"/>
</dbReference>
<evidence type="ECO:0000259" key="3">
    <source>
        <dbReference type="PROSITE" id="PS50110"/>
    </source>
</evidence>
<dbReference type="InterPro" id="IPR050595">
    <property type="entry name" value="Bact_response_regulator"/>
</dbReference>
<proteinExistence type="predicted"/>
<evidence type="ECO:0000256" key="1">
    <source>
        <dbReference type="ARBA" id="ARBA00022553"/>
    </source>
</evidence>
<evidence type="ECO:0000313" key="4">
    <source>
        <dbReference type="EMBL" id="PJE64232.1"/>
    </source>
</evidence>
<dbReference type="EMBL" id="PFEF01000008">
    <property type="protein sequence ID" value="PJE64232.1"/>
    <property type="molecule type" value="Genomic_DNA"/>
</dbReference>
<dbReference type="Pfam" id="PF00072">
    <property type="entry name" value="Response_reg"/>
    <property type="match status" value="2"/>
</dbReference>
<gene>
    <name evidence="4" type="ORF">COU90_03990</name>
</gene>
<feature type="domain" description="Response regulatory" evidence="3">
    <location>
        <begin position="4"/>
        <end position="118"/>
    </location>
</feature>
<dbReference type="InterPro" id="IPR011006">
    <property type="entry name" value="CheY-like_superfamily"/>
</dbReference>
<dbReference type="PROSITE" id="PS50110">
    <property type="entry name" value="RESPONSE_REGULATORY"/>
    <property type="match status" value="2"/>
</dbReference>
<sequence>MKKRILVVEDEKDHLNIMVHKLELEGYEALSAEDGAEGLRMIEEEKPDLVLLDVVLPSMDGFEVLTRMREKGITIPVIIVSNSGQPVEIDRGTALGAKDHLVKAEFNPGDVIEKIRIQLGEVSLSEEEKEKKNHESSSNVPIAHYVQNKETIILIVEDDKFLRDLIVNKFSKEGFTVHEAVDGEMALSVLQKVAPQIILLDLLLPGIDGFEVLRRLQADEKLSAIPVVVLSNLGQQEDMDRARSLGARDFLIKAQYTPGEIIVHIKKILSEAYIN</sequence>
<feature type="modified residue" description="4-aspartylphosphate" evidence="2">
    <location>
        <position position="201"/>
    </location>
</feature>
<dbReference type="InterPro" id="IPR001789">
    <property type="entry name" value="Sig_transdc_resp-reg_receiver"/>
</dbReference>
<keyword evidence="1 2" id="KW-0597">Phosphoprotein</keyword>
<accession>A0A2M8KWF6</accession>
<protein>
    <recommendedName>
        <fullName evidence="3">Response regulatory domain-containing protein</fullName>
    </recommendedName>
</protein>
<dbReference type="SUPFAM" id="SSF52172">
    <property type="entry name" value="CheY-like"/>
    <property type="match status" value="2"/>
</dbReference>
<evidence type="ECO:0000256" key="2">
    <source>
        <dbReference type="PROSITE-ProRule" id="PRU00169"/>
    </source>
</evidence>
<name>A0A2M8KWF6_9BACT</name>
<dbReference type="Gene3D" id="3.40.50.2300">
    <property type="match status" value="2"/>
</dbReference>
<organism evidence="4 5">
    <name type="scientific">Candidatus Ryanbacteria bacterium CG10_big_fil_rev_8_21_14_0_10_43_42</name>
    <dbReference type="NCBI Taxonomy" id="1974864"/>
    <lineage>
        <taxon>Bacteria</taxon>
        <taxon>Candidatus Ryaniibacteriota</taxon>
    </lineage>
</organism>
<reference evidence="5" key="1">
    <citation type="submission" date="2017-09" db="EMBL/GenBank/DDBJ databases">
        <title>Depth-based differentiation of microbial function through sediment-hosted aquifers and enrichment of novel symbionts in the deep terrestrial subsurface.</title>
        <authorList>
            <person name="Probst A.J."/>
            <person name="Ladd B."/>
            <person name="Jarett J.K."/>
            <person name="Geller-Mcgrath D.E."/>
            <person name="Sieber C.M.K."/>
            <person name="Emerson J.B."/>
            <person name="Anantharaman K."/>
            <person name="Thomas B.C."/>
            <person name="Malmstrom R."/>
            <person name="Stieglmeier M."/>
            <person name="Klingl A."/>
            <person name="Woyke T."/>
            <person name="Ryan C.M."/>
            <person name="Banfield J.F."/>
        </authorList>
    </citation>
    <scope>NUCLEOTIDE SEQUENCE [LARGE SCALE GENOMIC DNA]</scope>
</reference>
<feature type="domain" description="Response regulatory" evidence="3">
    <location>
        <begin position="152"/>
        <end position="268"/>
    </location>
</feature>
<dbReference type="AlphaFoldDB" id="A0A2M8KWF6"/>
<evidence type="ECO:0000313" key="5">
    <source>
        <dbReference type="Proteomes" id="UP000229098"/>
    </source>
</evidence>
<comment type="caution">
    <text evidence="4">The sequence shown here is derived from an EMBL/GenBank/DDBJ whole genome shotgun (WGS) entry which is preliminary data.</text>
</comment>
<dbReference type="GO" id="GO:0000160">
    <property type="term" value="P:phosphorelay signal transduction system"/>
    <property type="evidence" value="ECO:0007669"/>
    <property type="project" value="InterPro"/>
</dbReference>
<feature type="modified residue" description="4-aspartylphosphate" evidence="2">
    <location>
        <position position="53"/>
    </location>
</feature>
<dbReference type="PANTHER" id="PTHR44591:SF3">
    <property type="entry name" value="RESPONSE REGULATORY DOMAIN-CONTAINING PROTEIN"/>
    <property type="match status" value="1"/>
</dbReference>
<dbReference type="PANTHER" id="PTHR44591">
    <property type="entry name" value="STRESS RESPONSE REGULATOR PROTEIN 1"/>
    <property type="match status" value="1"/>
</dbReference>
<dbReference type="SMART" id="SM00448">
    <property type="entry name" value="REC"/>
    <property type="match status" value="2"/>
</dbReference>